<dbReference type="PROSITE" id="PS50144">
    <property type="entry name" value="MATH"/>
    <property type="match status" value="1"/>
</dbReference>
<sequence>MKSIPIDCSFCQWTGVLSNYQIIRAKTEEHYLTEQHQHAIMKVIRQILLQLNDNQTYNGLSRIATAGDCNPATAQLQELYEMLHILSGGIETLNDDQQRLSNESLRIQAALPTLTEILSKVKLSIEESNTCLEGMKHTQDILNQDLTSLQEKINDLQYISYDGTLVWKITNVKEKITDAQSERQASIYSPSFYSSPTGYKMRARLYLNGDGNARRTHMSLFFVLMRSVNDPILKFPFNYKVTFCLYDQTSAQRHIIDSFRPDIRSSSFQRPHLDMIIASGIPKFFPLEMIQRTANPYVRDDTMFIKIMVDFA</sequence>
<name>A0A819XNR0_9BILA</name>
<evidence type="ECO:0000313" key="6">
    <source>
        <dbReference type="EMBL" id="CAF4142359.1"/>
    </source>
</evidence>
<dbReference type="GO" id="GO:0009898">
    <property type="term" value="C:cytoplasmic side of plasma membrane"/>
    <property type="evidence" value="ECO:0007669"/>
    <property type="project" value="TreeGrafter"/>
</dbReference>
<dbReference type="GO" id="GO:0007165">
    <property type="term" value="P:signal transduction"/>
    <property type="evidence" value="ECO:0007669"/>
    <property type="project" value="InterPro"/>
</dbReference>
<feature type="non-terminal residue" evidence="6">
    <location>
        <position position="1"/>
    </location>
</feature>
<dbReference type="GO" id="GO:0006915">
    <property type="term" value="P:apoptotic process"/>
    <property type="evidence" value="ECO:0007669"/>
    <property type="project" value="UniProtKB-KW"/>
</dbReference>
<dbReference type="PANTHER" id="PTHR10131:SF138">
    <property type="entry name" value="RE66324P"/>
    <property type="match status" value="1"/>
</dbReference>
<keyword evidence="2" id="KW-0053">Apoptosis</keyword>
<accession>A0A819XNR0</accession>
<organism evidence="6 7">
    <name type="scientific">Rotaria sordida</name>
    <dbReference type="NCBI Taxonomy" id="392033"/>
    <lineage>
        <taxon>Eukaryota</taxon>
        <taxon>Metazoa</taxon>
        <taxon>Spiralia</taxon>
        <taxon>Gnathifera</taxon>
        <taxon>Rotifera</taxon>
        <taxon>Eurotatoria</taxon>
        <taxon>Bdelloidea</taxon>
        <taxon>Philodinida</taxon>
        <taxon>Philodinidae</taxon>
        <taxon>Rotaria</taxon>
    </lineage>
</organism>
<keyword evidence="1" id="KW-1017">Isopeptide bond</keyword>
<evidence type="ECO:0000313" key="7">
    <source>
        <dbReference type="Proteomes" id="UP000663874"/>
    </source>
</evidence>
<protein>
    <recommendedName>
        <fullName evidence="5">MATH domain-containing protein</fullName>
    </recommendedName>
</protein>
<keyword evidence="4" id="KW-0175">Coiled coil</keyword>
<dbReference type="Proteomes" id="UP000663874">
    <property type="component" value="Unassembled WGS sequence"/>
</dbReference>
<evidence type="ECO:0000256" key="2">
    <source>
        <dbReference type="ARBA" id="ARBA00022703"/>
    </source>
</evidence>
<dbReference type="InterPro" id="IPR049342">
    <property type="entry name" value="TRAF1-6_MATH_dom"/>
</dbReference>
<dbReference type="SUPFAM" id="SSF49599">
    <property type="entry name" value="TRAF domain-like"/>
    <property type="match status" value="1"/>
</dbReference>
<proteinExistence type="predicted"/>
<dbReference type="GO" id="GO:0043122">
    <property type="term" value="P:regulation of canonical NF-kappaB signal transduction"/>
    <property type="evidence" value="ECO:0007669"/>
    <property type="project" value="TreeGrafter"/>
</dbReference>
<gene>
    <name evidence="6" type="ORF">FNK824_LOCUS33260</name>
</gene>
<dbReference type="GO" id="GO:0005164">
    <property type="term" value="F:tumor necrosis factor receptor binding"/>
    <property type="evidence" value="ECO:0007669"/>
    <property type="project" value="TreeGrafter"/>
</dbReference>
<evidence type="ECO:0000256" key="3">
    <source>
        <dbReference type="ARBA" id="ARBA00022843"/>
    </source>
</evidence>
<dbReference type="AlphaFoldDB" id="A0A819XNR0"/>
<reference evidence="6" key="1">
    <citation type="submission" date="2021-02" db="EMBL/GenBank/DDBJ databases">
        <authorList>
            <person name="Nowell W R."/>
        </authorList>
    </citation>
    <scope>NUCLEOTIDE SEQUENCE</scope>
</reference>
<dbReference type="Gene3D" id="2.60.210.10">
    <property type="entry name" value="Apoptosis, Tumor Necrosis Factor Receptor Associated Protein 2, Chain A"/>
    <property type="match status" value="1"/>
</dbReference>
<dbReference type="PANTHER" id="PTHR10131">
    <property type="entry name" value="TNF RECEPTOR ASSOCIATED FACTOR"/>
    <property type="match status" value="1"/>
</dbReference>
<evidence type="ECO:0000256" key="4">
    <source>
        <dbReference type="ARBA" id="ARBA00023054"/>
    </source>
</evidence>
<evidence type="ECO:0000259" key="5">
    <source>
        <dbReference type="PROSITE" id="PS50144"/>
    </source>
</evidence>
<dbReference type="FunFam" id="2.60.210.10:FF:000001">
    <property type="entry name" value="TNF receptor-associated factor"/>
    <property type="match status" value="1"/>
</dbReference>
<dbReference type="SMART" id="SM00061">
    <property type="entry name" value="MATH"/>
    <property type="match status" value="1"/>
</dbReference>
<comment type="caution">
    <text evidence="6">The sequence shown here is derived from an EMBL/GenBank/DDBJ whole genome shotgun (WGS) entry which is preliminary data.</text>
</comment>
<dbReference type="GO" id="GO:0008270">
    <property type="term" value="F:zinc ion binding"/>
    <property type="evidence" value="ECO:0007669"/>
    <property type="project" value="InterPro"/>
</dbReference>
<dbReference type="InterPro" id="IPR008974">
    <property type="entry name" value="TRAF-like"/>
</dbReference>
<dbReference type="InterPro" id="IPR002083">
    <property type="entry name" value="MATH/TRAF_dom"/>
</dbReference>
<dbReference type="EMBL" id="CAJOBE010012010">
    <property type="protein sequence ID" value="CAF4142359.1"/>
    <property type="molecule type" value="Genomic_DNA"/>
</dbReference>
<keyword evidence="3" id="KW-0832">Ubl conjugation</keyword>
<dbReference type="Pfam" id="PF21355">
    <property type="entry name" value="TRAF-mep_MATH"/>
    <property type="match status" value="1"/>
</dbReference>
<evidence type="ECO:0000256" key="1">
    <source>
        <dbReference type="ARBA" id="ARBA00022499"/>
    </source>
</evidence>
<dbReference type="InterPro" id="IPR012227">
    <property type="entry name" value="TNF_rcpt-assoc_TRAF_met"/>
</dbReference>
<feature type="domain" description="MATH" evidence="5">
    <location>
        <begin position="162"/>
        <end position="309"/>
    </location>
</feature>
<dbReference type="GO" id="GO:0042981">
    <property type="term" value="P:regulation of apoptotic process"/>
    <property type="evidence" value="ECO:0007669"/>
    <property type="project" value="InterPro"/>
</dbReference>
<dbReference type="PIRSF" id="PIRSF015614">
    <property type="entry name" value="TRAF"/>
    <property type="match status" value="1"/>
</dbReference>